<dbReference type="SUPFAM" id="SSF53697">
    <property type="entry name" value="SIS domain"/>
    <property type="match status" value="1"/>
</dbReference>
<feature type="domain" description="HTH rpiR-type" evidence="4">
    <location>
        <begin position="3"/>
        <end position="79"/>
    </location>
</feature>
<comment type="caution">
    <text evidence="5">The sequence shown here is derived from an EMBL/GenBank/DDBJ whole genome shotgun (WGS) entry which is preliminary data.</text>
</comment>
<dbReference type="InterPro" id="IPR001347">
    <property type="entry name" value="SIS_dom"/>
</dbReference>
<keyword evidence="6" id="KW-1185">Reference proteome</keyword>
<dbReference type="AlphaFoldDB" id="A0A2N3Q1U9"/>
<evidence type="ECO:0000313" key="5">
    <source>
        <dbReference type="EMBL" id="PKU26634.1"/>
    </source>
</evidence>
<sequence length="279" mass="30485">MSDALEQAIRDRYDDLPAGERKIADVLLEMRSELAAYSATELAARAGVSKATTARLVRRLGYADYQEMRQEARAQWKNGSPLAELPDALGQGGSLSRHLEQDLTCLTLTLGTIPPGQTELAIELLAKARRIWVIGFRNSHALALYARELLVQVKDDVRLLPVMGQTVAEELSVLSPEDLVLALGFRRRPPVLGKILKHADGAGTPVLLIGDPSLGELTQWAKVSFRCLNRGASLFDSYVAGISLLNYLCSGAALALGEAAQQRLHRSEQLHDDFGDFDL</sequence>
<dbReference type="InterPro" id="IPR036388">
    <property type="entry name" value="WH-like_DNA-bd_sf"/>
</dbReference>
<dbReference type="InterPro" id="IPR009057">
    <property type="entry name" value="Homeodomain-like_sf"/>
</dbReference>
<evidence type="ECO:0000256" key="1">
    <source>
        <dbReference type="ARBA" id="ARBA00023015"/>
    </source>
</evidence>
<dbReference type="RefSeq" id="WP_101248865.1">
    <property type="nucleotide sequence ID" value="NZ_PIUM01000001.1"/>
</dbReference>
<dbReference type="InterPro" id="IPR000281">
    <property type="entry name" value="HTH_RpiR"/>
</dbReference>
<dbReference type="PANTHER" id="PTHR30514:SF18">
    <property type="entry name" value="RPIR-FAMILY TRANSCRIPTIONAL REGULATOR"/>
    <property type="match status" value="1"/>
</dbReference>
<dbReference type="InterPro" id="IPR047640">
    <property type="entry name" value="RpiR-like"/>
</dbReference>
<keyword evidence="2" id="KW-0238">DNA-binding</keyword>
<dbReference type="SUPFAM" id="SSF46689">
    <property type="entry name" value="Homeodomain-like"/>
    <property type="match status" value="1"/>
</dbReference>
<evidence type="ECO:0000259" key="4">
    <source>
        <dbReference type="PROSITE" id="PS51071"/>
    </source>
</evidence>
<dbReference type="PANTHER" id="PTHR30514">
    <property type="entry name" value="GLUCOKINASE"/>
    <property type="match status" value="1"/>
</dbReference>
<dbReference type="GO" id="GO:1901135">
    <property type="term" value="P:carbohydrate derivative metabolic process"/>
    <property type="evidence" value="ECO:0007669"/>
    <property type="project" value="InterPro"/>
</dbReference>
<dbReference type="Pfam" id="PF01418">
    <property type="entry name" value="HTH_6"/>
    <property type="match status" value="1"/>
</dbReference>
<proteinExistence type="predicted"/>
<dbReference type="PROSITE" id="PS51071">
    <property type="entry name" value="HTH_RPIR"/>
    <property type="match status" value="1"/>
</dbReference>
<evidence type="ECO:0000256" key="2">
    <source>
        <dbReference type="ARBA" id="ARBA00023125"/>
    </source>
</evidence>
<keyword evidence="1" id="KW-0805">Transcription regulation</keyword>
<gene>
    <name evidence="5" type="ORF">CWS72_02050</name>
</gene>
<dbReference type="Proteomes" id="UP000233293">
    <property type="component" value="Unassembled WGS sequence"/>
</dbReference>
<protein>
    <submittedName>
        <fullName evidence="5">MurR/RpiR family transcriptional regulator</fullName>
    </submittedName>
</protein>
<reference evidence="6" key="1">
    <citation type="submission" date="2017-12" db="EMBL/GenBank/DDBJ databases">
        <title>Draft genome sequence of Telmatospirillum siberiense 26-4b1T, an acidotolerant peatland alphaproteobacterium potentially involved in sulfur cycling.</title>
        <authorList>
            <person name="Hausmann B."/>
            <person name="Pjevac P."/>
            <person name="Schreck K."/>
            <person name="Herbold C.W."/>
            <person name="Daims H."/>
            <person name="Wagner M."/>
            <person name="Pester M."/>
            <person name="Loy A."/>
        </authorList>
    </citation>
    <scope>NUCLEOTIDE SEQUENCE [LARGE SCALE GENOMIC DNA]</scope>
    <source>
        <strain evidence="6">26-4b1</strain>
    </source>
</reference>
<accession>A0A2N3Q1U9</accession>
<dbReference type="EMBL" id="PIUM01000001">
    <property type="protein sequence ID" value="PKU26634.1"/>
    <property type="molecule type" value="Genomic_DNA"/>
</dbReference>
<dbReference type="CDD" id="cd05013">
    <property type="entry name" value="SIS_RpiR"/>
    <property type="match status" value="1"/>
</dbReference>
<dbReference type="Gene3D" id="3.40.50.10490">
    <property type="entry name" value="Glucose-6-phosphate isomerase like protein, domain 1"/>
    <property type="match status" value="1"/>
</dbReference>
<dbReference type="Pfam" id="PF01380">
    <property type="entry name" value="SIS"/>
    <property type="match status" value="1"/>
</dbReference>
<dbReference type="Gene3D" id="1.10.10.10">
    <property type="entry name" value="Winged helix-like DNA-binding domain superfamily/Winged helix DNA-binding domain"/>
    <property type="match status" value="1"/>
</dbReference>
<evidence type="ECO:0000313" key="6">
    <source>
        <dbReference type="Proteomes" id="UP000233293"/>
    </source>
</evidence>
<dbReference type="OrthoDB" id="3237351at2"/>
<name>A0A2N3Q1U9_9PROT</name>
<dbReference type="InterPro" id="IPR046348">
    <property type="entry name" value="SIS_dom_sf"/>
</dbReference>
<evidence type="ECO:0000256" key="3">
    <source>
        <dbReference type="ARBA" id="ARBA00023163"/>
    </source>
</evidence>
<dbReference type="GO" id="GO:0097367">
    <property type="term" value="F:carbohydrate derivative binding"/>
    <property type="evidence" value="ECO:0007669"/>
    <property type="project" value="InterPro"/>
</dbReference>
<organism evidence="5 6">
    <name type="scientific">Telmatospirillum siberiense</name>
    <dbReference type="NCBI Taxonomy" id="382514"/>
    <lineage>
        <taxon>Bacteria</taxon>
        <taxon>Pseudomonadati</taxon>
        <taxon>Pseudomonadota</taxon>
        <taxon>Alphaproteobacteria</taxon>
        <taxon>Rhodospirillales</taxon>
        <taxon>Rhodospirillaceae</taxon>
        <taxon>Telmatospirillum</taxon>
    </lineage>
</organism>
<dbReference type="InterPro" id="IPR035472">
    <property type="entry name" value="RpiR-like_SIS"/>
</dbReference>
<dbReference type="GO" id="GO:0003700">
    <property type="term" value="F:DNA-binding transcription factor activity"/>
    <property type="evidence" value="ECO:0007669"/>
    <property type="project" value="InterPro"/>
</dbReference>
<keyword evidence="3" id="KW-0804">Transcription</keyword>
<dbReference type="GO" id="GO:0003677">
    <property type="term" value="F:DNA binding"/>
    <property type="evidence" value="ECO:0007669"/>
    <property type="project" value="UniProtKB-KW"/>
</dbReference>